<protein>
    <submittedName>
        <fullName evidence="1">Uncharacterized protein</fullName>
    </submittedName>
</protein>
<evidence type="ECO:0000313" key="1">
    <source>
        <dbReference type="EMBL" id="SIS37490.1"/>
    </source>
</evidence>
<dbReference type="EMBL" id="FTOB01000001">
    <property type="protein sequence ID" value="SIS37490.1"/>
    <property type="molecule type" value="Genomic_DNA"/>
</dbReference>
<comment type="caution">
    <text evidence="1">The sequence shown here is derived from an EMBL/GenBank/DDBJ whole genome shotgun (WGS) entry which is preliminary data.</text>
</comment>
<keyword evidence="2" id="KW-1185">Reference proteome</keyword>
<sequence length="61" mass="7055">MWLTKILNLSHFVDRLNVSFGKKRIVRDYGLEVMAFPAETKTTHGFFDALVLPPFNIFAQI</sequence>
<evidence type="ECO:0000313" key="2">
    <source>
        <dbReference type="Proteomes" id="UP000185728"/>
    </source>
</evidence>
<name>A0ABY1KHY2_9FLAO</name>
<gene>
    <name evidence="1" type="ORF">SAMN05421766_101126</name>
</gene>
<dbReference type="Proteomes" id="UP000185728">
    <property type="component" value="Unassembled WGS sequence"/>
</dbReference>
<reference evidence="1 2" key="1">
    <citation type="submission" date="2017-01" db="EMBL/GenBank/DDBJ databases">
        <authorList>
            <person name="Varghese N."/>
            <person name="Submissions S."/>
        </authorList>
    </citation>
    <scope>NUCLEOTIDE SEQUENCE [LARGE SCALE GENOMIC DNA]</scope>
    <source>
        <strain evidence="1 2">DSM 2061</strain>
    </source>
</reference>
<organism evidence="1 2">
    <name type="scientific">Zobellia uliginosa</name>
    <dbReference type="NCBI Taxonomy" id="143224"/>
    <lineage>
        <taxon>Bacteria</taxon>
        <taxon>Pseudomonadati</taxon>
        <taxon>Bacteroidota</taxon>
        <taxon>Flavobacteriia</taxon>
        <taxon>Flavobacteriales</taxon>
        <taxon>Flavobacteriaceae</taxon>
        <taxon>Zobellia</taxon>
    </lineage>
</organism>
<accession>A0ABY1KHY2</accession>
<proteinExistence type="predicted"/>